<dbReference type="PANTHER" id="PTHR33375:SF1">
    <property type="entry name" value="CHROMOSOME-PARTITIONING PROTEIN PARB-RELATED"/>
    <property type="match status" value="1"/>
</dbReference>
<protein>
    <recommendedName>
        <fullName evidence="3">ParB/Sulfiredoxin domain-containing protein</fullName>
    </recommendedName>
</protein>
<dbReference type="GO" id="GO:0005694">
    <property type="term" value="C:chromosome"/>
    <property type="evidence" value="ECO:0007669"/>
    <property type="project" value="TreeGrafter"/>
</dbReference>
<keyword evidence="2" id="KW-1185">Reference proteome</keyword>
<sequence length="399" mass="45026">MSSKNGKHDTSRIDALLASVSDDMFDEAVVVAEAHGLRVERIVLDLIRPDPVQPRRMLPDRIHNAFHDNQLTPSQALRELVKKVQVTARQQGRPFSSVIELVADSDDVDNHAALSPEEILLRDLVTLALTIRDDGQVNPLTVVDVTQGVSIQFRIETGERRYWASWLLRDFIPDYRGDGMVPSIIISPDIASPFRQAKENTARSGLSAIAMARQAALLLLAVHEYEIPDYSVTNDFYRQALDLHLRGKSEAHTQILAAMGGISKMHFSRYKALLALSDEAFELADLHGIEEKKLRFVLNLETEYQAEMVRQIIDYKLTSKQIQELCETPEFVDEEITPEYSKESLRVARLIQRKSAITGEEIGRAVLAGEGDVQVAIARLQNFKRLINDAETWLFQEET</sequence>
<dbReference type="AlphaFoldDB" id="A0A7S8IBW6"/>
<dbReference type="PANTHER" id="PTHR33375">
    <property type="entry name" value="CHROMOSOME-PARTITIONING PROTEIN PARB-RELATED"/>
    <property type="match status" value="1"/>
</dbReference>
<gene>
    <name evidence="1" type="ORF">G4Y79_14470</name>
</gene>
<organism evidence="1 2">
    <name type="scientific">Phototrophicus methaneseepsis</name>
    <dbReference type="NCBI Taxonomy" id="2710758"/>
    <lineage>
        <taxon>Bacteria</taxon>
        <taxon>Bacillati</taxon>
        <taxon>Chloroflexota</taxon>
        <taxon>Candidatus Thermofontia</taxon>
        <taxon>Phototrophicales</taxon>
        <taxon>Phototrophicaceae</taxon>
        <taxon>Phototrophicus</taxon>
    </lineage>
</organism>
<evidence type="ECO:0000313" key="2">
    <source>
        <dbReference type="Proteomes" id="UP000594468"/>
    </source>
</evidence>
<evidence type="ECO:0008006" key="3">
    <source>
        <dbReference type="Google" id="ProtNLM"/>
    </source>
</evidence>
<dbReference type="GO" id="GO:0007059">
    <property type="term" value="P:chromosome segregation"/>
    <property type="evidence" value="ECO:0007669"/>
    <property type="project" value="TreeGrafter"/>
</dbReference>
<dbReference type="KEGG" id="pmet:G4Y79_14470"/>
<dbReference type="InterPro" id="IPR050336">
    <property type="entry name" value="Chromosome_partition/occlusion"/>
</dbReference>
<proteinExistence type="predicted"/>
<evidence type="ECO:0000313" key="1">
    <source>
        <dbReference type="EMBL" id="QPC80910.1"/>
    </source>
</evidence>
<dbReference type="RefSeq" id="WP_195168985.1">
    <property type="nucleotide sequence ID" value="NZ_CP062983.1"/>
</dbReference>
<reference evidence="1 2" key="1">
    <citation type="submission" date="2020-02" db="EMBL/GenBank/DDBJ databases">
        <authorList>
            <person name="Zheng R.K."/>
            <person name="Sun C.M."/>
        </authorList>
    </citation>
    <scope>NUCLEOTIDE SEQUENCE [LARGE SCALE GENOMIC DNA]</scope>
    <source>
        <strain evidence="2">rifampicinis</strain>
    </source>
</reference>
<name>A0A7S8IBW6_9CHLR</name>
<dbReference type="Gene3D" id="1.10.10.2830">
    <property type="match status" value="1"/>
</dbReference>
<dbReference type="Proteomes" id="UP000594468">
    <property type="component" value="Chromosome"/>
</dbReference>
<dbReference type="SUPFAM" id="SSF109709">
    <property type="entry name" value="KorB DNA-binding domain-like"/>
    <property type="match status" value="1"/>
</dbReference>
<dbReference type="EMBL" id="CP062983">
    <property type="protein sequence ID" value="QPC80910.1"/>
    <property type="molecule type" value="Genomic_DNA"/>
</dbReference>
<accession>A0A7S8IBW6</accession>